<protein>
    <recommendedName>
        <fullName evidence="6">C2H2-type domain-containing protein</fullName>
    </recommendedName>
</protein>
<dbReference type="PANTHER" id="PTHR24409">
    <property type="entry name" value="ZINC FINGER PROTEIN 142"/>
    <property type="match status" value="1"/>
</dbReference>
<dbReference type="VEuPathDB" id="VectorBase:LLOJ005266"/>
<feature type="domain" description="C2H2-type" evidence="6">
    <location>
        <begin position="103"/>
        <end position="126"/>
    </location>
</feature>
<organism evidence="7 8">
    <name type="scientific">Lutzomyia longipalpis</name>
    <name type="common">Sand fly</name>
    <dbReference type="NCBI Taxonomy" id="7200"/>
    <lineage>
        <taxon>Eukaryota</taxon>
        <taxon>Metazoa</taxon>
        <taxon>Ecdysozoa</taxon>
        <taxon>Arthropoda</taxon>
        <taxon>Hexapoda</taxon>
        <taxon>Insecta</taxon>
        <taxon>Pterygota</taxon>
        <taxon>Neoptera</taxon>
        <taxon>Endopterygota</taxon>
        <taxon>Diptera</taxon>
        <taxon>Nematocera</taxon>
        <taxon>Psychodoidea</taxon>
        <taxon>Psychodidae</taxon>
        <taxon>Lutzomyia</taxon>
        <taxon>Lutzomyia</taxon>
    </lineage>
</organism>
<proteinExistence type="predicted"/>
<evidence type="ECO:0000313" key="8">
    <source>
        <dbReference type="Proteomes" id="UP000092461"/>
    </source>
</evidence>
<dbReference type="Proteomes" id="UP000092461">
    <property type="component" value="Unassembled WGS sequence"/>
</dbReference>
<keyword evidence="1" id="KW-0479">Metal-binding</keyword>
<evidence type="ECO:0000256" key="2">
    <source>
        <dbReference type="ARBA" id="ARBA00022737"/>
    </source>
</evidence>
<dbReference type="GO" id="GO:0008270">
    <property type="term" value="F:zinc ion binding"/>
    <property type="evidence" value="ECO:0007669"/>
    <property type="project" value="UniProtKB-KW"/>
</dbReference>
<dbReference type="SUPFAM" id="SSF57667">
    <property type="entry name" value="beta-beta-alpha zinc fingers"/>
    <property type="match status" value="1"/>
</dbReference>
<dbReference type="AlphaFoldDB" id="A0A1B0CKX9"/>
<dbReference type="GO" id="GO:0000977">
    <property type="term" value="F:RNA polymerase II transcription regulatory region sequence-specific DNA binding"/>
    <property type="evidence" value="ECO:0007669"/>
    <property type="project" value="TreeGrafter"/>
</dbReference>
<dbReference type="InterPro" id="IPR013087">
    <property type="entry name" value="Znf_C2H2_type"/>
</dbReference>
<keyword evidence="2" id="KW-0677">Repeat</keyword>
<dbReference type="PANTHER" id="PTHR24409:SF295">
    <property type="entry name" value="AZ2-RELATED"/>
    <property type="match status" value="1"/>
</dbReference>
<dbReference type="Gene3D" id="3.30.160.60">
    <property type="entry name" value="Classic Zinc Finger"/>
    <property type="match status" value="3"/>
</dbReference>
<keyword evidence="8" id="KW-1185">Reference proteome</keyword>
<evidence type="ECO:0000256" key="3">
    <source>
        <dbReference type="ARBA" id="ARBA00022771"/>
    </source>
</evidence>
<name>A0A1B0CKX9_LUTLO</name>
<dbReference type="EMBL" id="AJWK01016764">
    <property type="status" value="NOT_ANNOTATED_CDS"/>
    <property type="molecule type" value="Genomic_DNA"/>
</dbReference>
<dbReference type="Pfam" id="PF00096">
    <property type="entry name" value="zf-C2H2"/>
    <property type="match status" value="2"/>
</dbReference>
<dbReference type="PROSITE" id="PS50157">
    <property type="entry name" value="ZINC_FINGER_C2H2_2"/>
    <property type="match status" value="4"/>
</dbReference>
<dbReference type="GO" id="GO:0000981">
    <property type="term" value="F:DNA-binding transcription factor activity, RNA polymerase II-specific"/>
    <property type="evidence" value="ECO:0007669"/>
    <property type="project" value="TreeGrafter"/>
</dbReference>
<feature type="domain" description="C2H2-type" evidence="6">
    <location>
        <begin position="127"/>
        <end position="150"/>
    </location>
</feature>
<keyword evidence="3 5" id="KW-0863">Zinc-finger</keyword>
<evidence type="ECO:0000259" key="6">
    <source>
        <dbReference type="PROSITE" id="PS50157"/>
    </source>
</evidence>
<evidence type="ECO:0000313" key="7">
    <source>
        <dbReference type="EnsemblMetazoa" id="LLOJ005266-PA"/>
    </source>
</evidence>
<feature type="domain" description="C2H2-type" evidence="6">
    <location>
        <begin position="224"/>
        <end position="248"/>
    </location>
</feature>
<dbReference type="GO" id="GO:0005634">
    <property type="term" value="C:nucleus"/>
    <property type="evidence" value="ECO:0007669"/>
    <property type="project" value="TreeGrafter"/>
</dbReference>
<evidence type="ECO:0000256" key="4">
    <source>
        <dbReference type="ARBA" id="ARBA00022833"/>
    </source>
</evidence>
<evidence type="ECO:0000256" key="1">
    <source>
        <dbReference type="ARBA" id="ARBA00022723"/>
    </source>
</evidence>
<accession>A0A1B0CKX9</accession>
<dbReference type="PROSITE" id="PS00028">
    <property type="entry name" value="ZINC_FINGER_C2H2_1"/>
    <property type="match status" value="4"/>
</dbReference>
<dbReference type="InterPro" id="IPR036236">
    <property type="entry name" value="Znf_C2H2_sf"/>
</dbReference>
<keyword evidence="4" id="KW-0862">Zinc</keyword>
<dbReference type="EnsemblMetazoa" id="LLOJ005266-RA">
    <property type="protein sequence ID" value="LLOJ005266-PA"/>
    <property type="gene ID" value="LLOJ005266"/>
</dbReference>
<sequence length="269" mass="31470">MEVNPGKRDHQEGAEHLNLDIVKEEYIVSEGVPEKRLKTEEESSEGCSEEVVQYIISDLGYEETISDTFKCRYCVGKNFTRASMLKVHMLQKHSSKADYRLDFNCETCSRSYSTWWELKRHARRMHFACLYCNTCFCHETALKTHNRNRHEQLPNDIDDFPHICYHCGMSIENLGALIKHTETAHPPRPKPLFAPIEKSPDPKPKAKRRVVDTSETTQYLWDLYYCPHCPESFSKNENLSRHMNEYHAHLAVLESRESPDLEYVGTWVQ</sequence>
<evidence type="ECO:0000256" key="5">
    <source>
        <dbReference type="PROSITE-ProRule" id="PRU00042"/>
    </source>
</evidence>
<dbReference type="SMART" id="SM00355">
    <property type="entry name" value="ZnF_C2H2"/>
    <property type="match status" value="5"/>
</dbReference>
<dbReference type="VEuPathDB" id="VectorBase:LLONM1_004553"/>
<reference evidence="7" key="1">
    <citation type="submission" date="2020-05" db="UniProtKB">
        <authorList>
            <consortium name="EnsemblMetazoa"/>
        </authorList>
    </citation>
    <scope>IDENTIFICATION</scope>
    <source>
        <strain evidence="7">Jacobina</strain>
    </source>
</reference>
<feature type="domain" description="C2H2-type" evidence="6">
    <location>
        <begin position="69"/>
        <end position="98"/>
    </location>
</feature>